<dbReference type="SUPFAM" id="SSF53850">
    <property type="entry name" value="Periplasmic binding protein-like II"/>
    <property type="match status" value="1"/>
</dbReference>
<protein>
    <submittedName>
        <fullName evidence="2">Multiple sugar transport system substrate-binding protein</fullName>
    </submittedName>
</protein>
<dbReference type="Pfam" id="PF01547">
    <property type="entry name" value="SBP_bac_1"/>
    <property type="match status" value="1"/>
</dbReference>
<comment type="caution">
    <text evidence="2">The sequence shown here is derived from an EMBL/GenBank/DDBJ whole genome shotgun (WGS) entry which is preliminary data.</text>
</comment>
<dbReference type="InterPro" id="IPR006059">
    <property type="entry name" value="SBP"/>
</dbReference>
<gene>
    <name evidence="2" type="ORF">HNR67_002950</name>
</gene>
<feature type="signal peptide" evidence="1">
    <location>
        <begin position="1"/>
        <end position="18"/>
    </location>
</feature>
<feature type="chain" id="PRO_5038819982" evidence="1">
    <location>
        <begin position="19"/>
        <end position="462"/>
    </location>
</feature>
<dbReference type="RefSeq" id="WP_185002607.1">
    <property type="nucleotide sequence ID" value="NZ_BAAAUI010000012.1"/>
</dbReference>
<evidence type="ECO:0000256" key="1">
    <source>
        <dbReference type="SAM" id="SignalP"/>
    </source>
</evidence>
<evidence type="ECO:0000313" key="3">
    <source>
        <dbReference type="Proteomes" id="UP000533598"/>
    </source>
</evidence>
<proteinExistence type="predicted"/>
<dbReference type="PROSITE" id="PS51257">
    <property type="entry name" value="PROKAR_LIPOPROTEIN"/>
    <property type="match status" value="1"/>
</dbReference>
<dbReference type="PANTHER" id="PTHR43649">
    <property type="entry name" value="ARABINOSE-BINDING PROTEIN-RELATED"/>
    <property type="match status" value="1"/>
</dbReference>
<reference evidence="2 3" key="1">
    <citation type="submission" date="2020-08" db="EMBL/GenBank/DDBJ databases">
        <title>Sequencing the genomes of 1000 actinobacteria strains.</title>
        <authorList>
            <person name="Klenk H.-P."/>
        </authorList>
    </citation>
    <scope>NUCLEOTIDE SEQUENCE [LARGE SCALE GENOMIC DNA]</scope>
    <source>
        <strain evidence="2 3">DSM 44230</strain>
    </source>
</reference>
<dbReference type="Gene3D" id="3.40.190.10">
    <property type="entry name" value="Periplasmic binding protein-like II"/>
    <property type="match status" value="2"/>
</dbReference>
<dbReference type="Proteomes" id="UP000533598">
    <property type="component" value="Unassembled WGS sequence"/>
</dbReference>
<dbReference type="EMBL" id="JACHMH010000001">
    <property type="protein sequence ID" value="MBB4676832.1"/>
    <property type="molecule type" value="Genomic_DNA"/>
</dbReference>
<keyword evidence="1" id="KW-0732">Signal</keyword>
<evidence type="ECO:0000313" key="2">
    <source>
        <dbReference type="EMBL" id="MBB4676832.1"/>
    </source>
</evidence>
<sequence length="462" mass="48921">MRKLATPLVVVASLGLLAGCLGSPQQTDTARNADAKELTLTITGNSVVGGKNAARAAWVTDWVIPKFVEAQKAKGVTATVKFEGSGAGDEDYKTKVALDLKTGGGADVLTIDGIWVGEFAEAGQLKPLDELLGKSQVDAWEGWAQIPKSVQGLGSFGDRRYGIPDGTDGRVLFFNKKLFAQAGLPSDWQPKSWTDILDAAAGLKKLPGVTPLQVNAGTAMGEATTMQGVLPMLASAGKPLYRDGKWQAGPALGEVLEFYAKVYREGLGDPLTQQEAKGRDKSFAQFAEGRLGIMIESDYLWRGVVEPTRGVAKMADRDQVVGWAKIPARQPGVGGRDFVSMSGGAVNVVNPATKYPRQAWELLQFMNSAESIKARMGGGAQVTARADVNDQVLAGDPMLSYVAREVLPVTQYRPPVAGYPRVSAALQQATADVIAGRSVPEALSNYRAALSKIVGESNVDAG</sequence>
<keyword evidence="3" id="KW-1185">Reference proteome</keyword>
<organism evidence="2 3">
    <name type="scientific">Crossiella cryophila</name>
    <dbReference type="NCBI Taxonomy" id="43355"/>
    <lineage>
        <taxon>Bacteria</taxon>
        <taxon>Bacillati</taxon>
        <taxon>Actinomycetota</taxon>
        <taxon>Actinomycetes</taxon>
        <taxon>Pseudonocardiales</taxon>
        <taxon>Pseudonocardiaceae</taxon>
        <taxon>Crossiella</taxon>
    </lineage>
</organism>
<name>A0A7W7C9D7_9PSEU</name>
<dbReference type="AlphaFoldDB" id="A0A7W7C9D7"/>
<keyword evidence="2" id="KW-0762">Sugar transport</keyword>
<accession>A0A7W7C9D7</accession>
<keyword evidence="2" id="KW-0813">Transport</keyword>
<dbReference type="InterPro" id="IPR050490">
    <property type="entry name" value="Bact_solute-bd_prot1"/>
</dbReference>
<dbReference type="PANTHER" id="PTHR43649:SF12">
    <property type="entry name" value="DIACETYLCHITOBIOSE BINDING PROTEIN DASA"/>
    <property type="match status" value="1"/>
</dbReference>